<evidence type="ECO:0000313" key="4">
    <source>
        <dbReference type="EMBL" id="GGL03950.1"/>
    </source>
</evidence>
<dbReference type="RefSeq" id="WP_189165707.1">
    <property type="nucleotide sequence ID" value="NZ_BOOT01000051.1"/>
</dbReference>
<dbReference type="InterPro" id="IPR036457">
    <property type="entry name" value="PPM-type-like_dom_sf"/>
</dbReference>
<feature type="compositionally biased region" description="Basic and acidic residues" evidence="2">
    <location>
        <begin position="283"/>
        <end position="296"/>
    </location>
</feature>
<feature type="region of interest" description="Disordered" evidence="2">
    <location>
        <begin position="276"/>
        <end position="313"/>
    </location>
</feature>
<evidence type="ECO:0000256" key="1">
    <source>
        <dbReference type="ARBA" id="ARBA00022801"/>
    </source>
</evidence>
<dbReference type="PANTHER" id="PTHR43156">
    <property type="entry name" value="STAGE II SPORULATION PROTEIN E-RELATED"/>
    <property type="match status" value="1"/>
</dbReference>
<reference evidence="4" key="1">
    <citation type="journal article" date="2014" name="Int. J. Syst. Evol. Microbiol.">
        <title>Complete genome sequence of Corynebacterium casei LMG S-19264T (=DSM 44701T), isolated from a smear-ripened cheese.</title>
        <authorList>
            <consortium name="US DOE Joint Genome Institute (JGI-PGF)"/>
            <person name="Walter F."/>
            <person name="Albersmeier A."/>
            <person name="Kalinowski J."/>
            <person name="Ruckert C."/>
        </authorList>
    </citation>
    <scope>NUCLEOTIDE SEQUENCE</scope>
    <source>
        <strain evidence="4">JCM 13064</strain>
    </source>
</reference>
<dbReference type="Gene3D" id="3.60.40.10">
    <property type="entry name" value="PPM-type phosphatase domain"/>
    <property type="match status" value="1"/>
</dbReference>
<keyword evidence="1" id="KW-0378">Hydrolase</keyword>
<accession>A0A917VP83</accession>
<sequence>MTRARPKAGHPGPVSALSVRHKERTDLENVSRTPAETPVVSGPPQHVHGLGAPMSGREHAEFLIQAGRRLTASLNVRRCSRIAAELACSFLADTALVVLPAQYRRSRYLRATAAARGVEEGELSLAAIAELPGLAEALAGLTPAAGLAVDPGRVPGWVAPQAIGRIGHVRVASLPGSGMPAGALILIRGETSPPFDADTEALTGEFAVRAGAALSSALLFEEQSRTNEILTSALLPPELPHLEHAELAGSLRASQQAGQIGGDFYDLYWPQARQSSDTALEPSARDHGEGDGRSPDGDAPARPGAHGPQQADVWPSPLIVLGDVCGKGARAALLAGQIRHSLRTLLLVESRPERLIELVNRSLIASPVPDSTVTLVLATPRPAPDGHLLVDLAVAGHPEPLILRADGSVAAVTTGGTMLGILNRIDLATVTVDLAPGELCLLYSDGITEAIGGPGGHELYGVDRLAAALATCAGMPAAAVVQRLEQMTSRWATGGDQDDRALLAIRARPLPHRNPRGLSSHRVLLPGAAPDPRTALIPGTTPAPRTGTIDPSDPVPGASRPGGDATARAPRGRTEGCP</sequence>
<name>A0A917VP83_9ACTN</name>
<evidence type="ECO:0000313" key="5">
    <source>
        <dbReference type="Proteomes" id="UP000645217"/>
    </source>
</evidence>
<evidence type="ECO:0000256" key="2">
    <source>
        <dbReference type="SAM" id="MobiDB-lite"/>
    </source>
</evidence>
<proteinExistence type="predicted"/>
<dbReference type="EMBL" id="BMNT01000031">
    <property type="protein sequence ID" value="GGL03950.1"/>
    <property type="molecule type" value="Genomic_DNA"/>
</dbReference>
<feature type="region of interest" description="Disordered" evidence="2">
    <location>
        <begin position="1"/>
        <end position="46"/>
    </location>
</feature>
<dbReference type="Pfam" id="PF07228">
    <property type="entry name" value="SpoIIE"/>
    <property type="match status" value="1"/>
</dbReference>
<gene>
    <name evidence="4" type="ORF">GCM10007964_52570</name>
</gene>
<comment type="caution">
    <text evidence="4">The sequence shown here is derived from an EMBL/GenBank/DDBJ whole genome shotgun (WGS) entry which is preliminary data.</text>
</comment>
<reference evidence="4" key="2">
    <citation type="submission" date="2020-09" db="EMBL/GenBank/DDBJ databases">
        <authorList>
            <person name="Sun Q."/>
            <person name="Ohkuma M."/>
        </authorList>
    </citation>
    <scope>NUCLEOTIDE SEQUENCE</scope>
    <source>
        <strain evidence="4">JCM 13064</strain>
    </source>
</reference>
<dbReference type="Proteomes" id="UP000645217">
    <property type="component" value="Unassembled WGS sequence"/>
</dbReference>
<dbReference type="InterPro" id="IPR052016">
    <property type="entry name" value="Bact_Sigma-Reg"/>
</dbReference>
<feature type="domain" description="PPM-type phosphatase" evidence="3">
    <location>
        <begin position="294"/>
        <end position="507"/>
    </location>
</feature>
<feature type="region of interest" description="Disordered" evidence="2">
    <location>
        <begin position="526"/>
        <end position="578"/>
    </location>
</feature>
<keyword evidence="5" id="KW-1185">Reference proteome</keyword>
<organism evidence="4 5">
    <name type="scientific">Sphaerisporangium melleum</name>
    <dbReference type="NCBI Taxonomy" id="321316"/>
    <lineage>
        <taxon>Bacteria</taxon>
        <taxon>Bacillati</taxon>
        <taxon>Actinomycetota</taxon>
        <taxon>Actinomycetes</taxon>
        <taxon>Streptosporangiales</taxon>
        <taxon>Streptosporangiaceae</taxon>
        <taxon>Sphaerisporangium</taxon>
    </lineage>
</organism>
<dbReference type="AlphaFoldDB" id="A0A917VP83"/>
<dbReference type="GO" id="GO:0016791">
    <property type="term" value="F:phosphatase activity"/>
    <property type="evidence" value="ECO:0007669"/>
    <property type="project" value="TreeGrafter"/>
</dbReference>
<dbReference type="InterPro" id="IPR001932">
    <property type="entry name" value="PPM-type_phosphatase-like_dom"/>
</dbReference>
<dbReference type="SMART" id="SM00331">
    <property type="entry name" value="PP2C_SIG"/>
    <property type="match status" value="1"/>
</dbReference>
<dbReference type="PANTHER" id="PTHR43156:SF2">
    <property type="entry name" value="STAGE II SPORULATION PROTEIN E"/>
    <property type="match status" value="1"/>
</dbReference>
<evidence type="ECO:0000259" key="3">
    <source>
        <dbReference type="SMART" id="SM00331"/>
    </source>
</evidence>
<protein>
    <recommendedName>
        <fullName evidence="3">PPM-type phosphatase domain-containing protein</fullName>
    </recommendedName>
</protein>